<dbReference type="PANTHER" id="PTHR11022:SF41">
    <property type="entry name" value="PEPTIDOGLYCAN-RECOGNITION PROTEIN LC-RELATED"/>
    <property type="match status" value="1"/>
</dbReference>
<keyword evidence="5" id="KW-0378">Hydrolase</keyword>
<dbReference type="InterPro" id="IPR002502">
    <property type="entry name" value="Amidase_domain"/>
</dbReference>
<dbReference type="Gene3D" id="3.40.80.10">
    <property type="entry name" value="Peptidoglycan recognition protein-like"/>
    <property type="match status" value="1"/>
</dbReference>
<feature type="compositionally biased region" description="Polar residues" evidence="2">
    <location>
        <begin position="202"/>
        <end position="242"/>
    </location>
</feature>
<feature type="domain" description="Peptidoglycan recognition protein family" evidence="4">
    <location>
        <begin position="383"/>
        <end position="531"/>
    </location>
</feature>
<dbReference type="Pfam" id="PF01510">
    <property type="entry name" value="Amidase_2"/>
    <property type="match status" value="1"/>
</dbReference>
<dbReference type="EC" id="3.5.1.28" evidence="5"/>
<dbReference type="InterPro" id="IPR015510">
    <property type="entry name" value="PGRP"/>
</dbReference>
<evidence type="ECO:0000256" key="1">
    <source>
        <dbReference type="ARBA" id="ARBA00007553"/>
    </source>
</evidence>
<evidence type="ECO:0000313" key="6">
    <source>
        <dbReference type="Proteomes" id="UP001056374"/>
    </source>
</evidence>
<dbReference type="InterPro" id="IPR036505">
    <property type="entry name" value="Amidase/PGRP_sf"/>
</dbReference>
<name>A0ABY4ZI54_9ACTN</name>
<keyword evidence="3" id="KW-0732">Signal</keyword>
<dbReference type="Proteomes" id="UP001056374">
    <property type="component" value="Chromosome"/>
</dbReference>
<evidence type="ECO:0000256" key="2">
    <source>
        <dbReference type="SAM" id="MobiDB-lite"/>
    </source>
</evidence>
<feature type="signal peptide" evidence="3">
    <location>
        <begin position="1"/>
        <end position="27"/>
    </location>
</feature>
<dbReference type="CDD" id="cd06583">
    <property type="entry name" value="PGRP"/>
    <property type="match status" value="1"/>
</dbReference>
<dbReference type="RefSeq" id="WP_252555112.1">
    <property type="nucleotide sequence ID" value="NZ_CP099468.1"/>
</dbReference>
<gene>
    <name evidence="5" type="ORF">NFX46_36030</name>
</gene>
<dbReference type="SMART" id="SM00701">
    <property type="entry name" value="PGRP"/>
    <property type="match status" value="1"/>
</dbReference>
<accession>A0ABY4ZI54</accession>
<feature type="region of interest" description="Disordered" evidence="2">
    <location>
        <begin position="47"/>
        <end position="82"/>
    </location>
</feature>
<dbReference type="GO" id="GO:0008745">
    <property type="term" value="F:N-acetylmuramoyl-L-alanine amidase activity"/>
    <property type="evidence" value="ECO:0007669"/>
    <property type="project" value="UniProtKB-EC"/>
</dbReference>
<feature type="compositionally biased region" description="Low complexity" evidence="2">
    <location>
        <begin position="243"/>
        <end position="271"/>
    </location>
</feature>
<protein>
    <submittedName>
        <fullName evidence="5">N-acetylmuramoyl-L-alanine amidase</fullName>
        <ecNumber evidence="5">3.5.1.28</ecNumber>
    </submittedName>
</protein>
<feature type="chain" id="PRO_5047076012" evidence="3">
    <location>
        <begin position="28"/>
        <end position="578"/>
    </location>
</feature>
<sequence length="578" mass="58751">MRGLLASSIGVTCAAALALPLTPPATAVTARPATTVQAAPAAARPAGSAAPLAGSTQSLPLTPLSRDRAHGGTGAEQGLPRQDVRSFSLLGVVWDDPDAELHGRVQVRTRAAGTGSWSAWQDVETHNADHGADPDTPERASGHVRGATAPLWVGESDGVEVRVSPDAEQRTEDTAGGARTVSSSLELPAGMRLELVDPGTSDPGTSDPGTSEPGTSDSGAADSGTSEPGTSDSGAADSGTSEPGTSDSGAADSGTSDPGTSDSGTSDSGTTAHSTVDQGGTTEQPAHAPVGPPRSRAATAQAPADVPAEAAGTTADLTEGTTAGVGATVEAAEASVGNTALAPLGATEIPALDRANTERELLGLRSGELTTAQRAKPYIGPRPGIVTRRGWGADEKLREKTFVYTKKVKAAFVHHTASGNTYKCSQAPSVIRGIYRYHVKSMGWRDIGYNFLVDKCGNIYEGRAGGVAKPVLGAHTLGFNSDSMGIAVLGTFTTTKPSAAAVKGIARLTAWKLGLFGANPKGKTYLKSGGGNLYRKGKNVRLNVISGHRDGFATECPGRQLYGKLGSARSTAAGYQGR</sequence>
<dbReference type="EMBL" id="CP099468">
    <property type="protein sequence ID" value="USQ88687.1"/>
    <property type="molecule type" value="Genomic_DNA"/>
</dbReference>
<feature type="compositionally biased region" description="Low complexity" evidence="2">
    <location>
        <begin position="297"/>
        <end position="311"/>
    </location>
</feature>
<dbReference type="SUPFAM" id="SSF55846">
    <property type="entry name" value="N-acetylmuramoyl-L-alanine amidase-like"/>
    <property type="match status" value="1"/>
</dbReference>
<evidence type="ECO:0000313" key="5">
    <source>
        <dbReference type="EMBL" id="USQ88687.1"/>
    </source>
</evidence>
<keyword evidence="6" id="KW-1185">Reference proteome</keyword>
<feature type="compositionally biased region" description="Polar residues" evidence="2">
    <location>
        <begin position="272"/>
        <end position="284"/>
    </location>
</feature>
<dbReference type="PANTHER" id="PTHR11022">
    <property type="entry name" value="PEPTIDOGLYCAN RECOGNITION PROTEIN"/>
    <property type="match status" value="1"/>
</dbReference>
<dbReference type="InterPro" id="IPR006619">
    <property type="entry name" value="PGRP_domain_met/bac"/>
</dbReference>
<proteinExistence type="inferred from homology"/>
<reference evidence="5" key="1">
    <citation type="submission" date="2022-06" db="EMBL/GenBank/DDBJ databases">
        <title>Complete genome sequence of soil microorganisms Streptomyces sp. Qhu-M197 isolated from Alpine meadows habitats on the Tibetan Plateau.</title>
        <authorList>
            <person name="Zhang B."/>
            <person name="Xiang X."/>
            <person name="Fan J."/>
        </authorList>
    </citation>
    <scope>NUCLEOTIDE SEQUENCE</scope>
    <source>
        <strain evidence="5">Qhu-M197</strain>
    </source>
</reference>
<organism evidence="5 6">
    <name type="scientific">Streptomyces phaeoluteigriseus</name>
    <dbReference type="NCBI Taxonomy" id="114686"/>
    <lineage>
        <taxon>Bacteria</taxon>
        <taxon>Bacillati</taxon>
        <taxon>Actinomycetota</taxon>
        <taxon>Actinomycetes</taxon>
        <taxon>Kitasatosporales</taxon>
        <taxon>Streptomycetaceae</taxon>
        <taxon>Streptomyces</taxon>
        <taxon>Streptomyces aurantiacus group</taxon>
    </lineage>
</organism>
<feature type="region of interest" description="Disordered" evidence="2">
    <location>
        <begin position="148"/>
        <end position="319"/>
    </location>
</feature>
<comment type="similarity">
    <text evidence="1">Belongs to the N-acetylmuramoyl-L-alanine amidase 2 family.</text>
</comment>
<feature type="compositionally biased region" description="Basic and acidic residues" evidence="2">
    <location>
        <begin position="159"/>
        <end position="173"/>
    </location>
</feature>
<evidence type="ECO:0000256" key="3">
    <source>
        <dbReference type="SAM" id="SignalP"/>
    </source>
</evidence>
<evidence type="ECO:0000259" key="4">
    <source>
        <dbReference type="SMART" id="SM00701"/>
    </source>
</evidence>
<feature type="compositionally biased region" description="Low complexity" evidence="2">
    <location>
        <begin position="47"/>
        <end position="56"/>
    </location>
</feature>